<gene>
    <name evidence="3" type="ORF">CTEN210_07967</name>
</gene>
<feature type="domain" description="Phospholipid/glycerol acyltransferase" evidence="2">
    <location>
        <begin position="84"/>
        <end position="218"/>
    </location>
</feature>
<dbReference type="Pfam" id="PF01553">
    <property type="entry name" value="Acyltransferase"/>
    <property type="match status" value="1"/>
</dbReference>
<dbReference type="AlphaFoldDB" id="A0AAD3CSQ0"/>
<organism evidence="3 4">
    <name type="scientific">Chaetoceros tenuissimus</name>
    <dbReference type="NCBI Taxonomy" id="426638"/>
    <lineage>
        <taxon>Eukaryota</taxon>
        <taxon>Sar</taxon>
        <taxon>Stramenopiles</taxon>
        <taxon>Ochrophyta</taxon>
        <taxon>Bacillariophyta</taxon>
        <taxon>Coscinodiscophyceae</taxon>
        <taxon>Chaetocerotophycidae</taxon>
        <taxon>Chaetocerotales</taxon>
        <taxon>Chaetocerotaceae</taxon>
        <taxon>Chaetoceros</taxon>
    </lineage>
</organism>
<evidence type="ECO:0000259" key="2">
    <source>
        <dbReference type="SMART" id="SM00563"/>
    </source>
</evidence>
<name>A0AAD3CSQ0_9STRA</name>
<dbReference type="SMART" id="SM00563">
    <property type="entry name" value="PlsC"/>
    <property type="match status" value="1"/>
</dbReference>
<comment type="caution">
    <text evidence="3">The sequence shown here is derived from an EMBL/GenBank/DDBJ whole genome shotgun (WGS) entry which is preliminary data.</text>
</comment>
<keyword evidence="1" id="KW-0472">Membrane</keyword>
<dbReference type="EMBL" id="BLLK01000045">
    <property type="protein sequence ID" value="GFH51491.1"/>
    <property type="molecule type" value="Genomic_DNA"/>
</dbReference>
<evidence type="ECO:0000313" key="3">
    <source>
        <dbReference type="EMBL" id="GFH51491.1"/>
    </source>
</evidence>
<keyword evidence="1" id="KW-1133">Transmembrane helix</keyword>
<keyword evidence="1" id="KW-0812">Transmembrane</keyword>
<sequence>MMKKILLTVYGHLIVTSICINVAFDLAIGIFLKLSLPSELFLKATSYLIDFTTPIVYGLPLAYSKVFLAKSDVDLLVEAKAKDSLLLANHGSRIDWMIAMFAGHLKKLSTREVNRCRVGFVCEALLQFMPLIGWYRKIVCKDIFVWRSFGRDESTIKKNISEFKTLEVQRMLFLSPEGVIVDHGEHDQRYIQECREFSLQNGMKPFEYVLTPRYKGTNCLLEQGKTVISVCLVYVRNNKLLNCKLLSEDERVVPDIYDLTQGIDVYIHLRRIEVSDDSFDAKTVLFREYAWKDEVLKAWDEKLAKPSVFADRNDNFTQLRINKMEILLGQLAHVLFIGGVAVYFERVGLLLKAIGLTFLMVSFTHTFGCVFESSKESVPFETGIKAMLAFIQRFSFKIRTSKTA</sequence>
<accession>A0AAD3CSQ0</accession>
<feature type="transmembrane region" description="Helical" evidence="1">
    <location>
        <begin position="350"/>
        <end position="371"/>
    </location>
</feature>
<dbReference type="GO" id="GO:0016746">
    <property type="term" value="F:acyltransferase activity"/>
    <property type="evidence" value="ECO:0007669"/>
    <property type="project" value="InterPro"/>
</dbReference>
<evidence type="ECO:0000313" key="4">
    <source>
        <dbReference type="Proteomes" id="UP001054902"/>
    </source>
</evidence>
<feature type="transmembrane region" description="Helical" evidence="1">
    <location>
        <begin position="326"/>
        <end position="344"/>
    </location>
</feature>
<evidence type="ECO:0000256" key="1">
    <source>
        <dbReference type="SAM" id="Phobius"/>
    </source>
</evidence>
<dbReference type="PANTHER" id="PTHR10983:SF16">
    <property type="entry name" value="LYSOCARDIOLIPIN ACYLTRANSFERASE 1"/>
    <property type="match status" value="1"/>
</dbReference>
<feature type="transmembrane region" description="Helical" evidence="1">
    <location>
        <begin position="7"/>
        <end position="32"/>
    </location>
</feature>
<proteinExistence type="predicted"/>
<dbReference type="PANTHER" id="PTHR10983">
    <property type="entry name" value="1-ACYLGLYCEROL-3-PHOSPHATE ACYLTRANSFERASE-RELATED"/>
    <property type="match status" value="1"/>
</dbReference>
<reference evidence="3 4" key="1">
    <citation type="journal article" date="2021" name="Sci. Rep.">
        <title>The genome of the diatom Chaetoceros tenuissimus carries an ancient integrated fragment of an extant virus.</title>
        <authorList>
            <person name="Hongo Y."/>
            <person name="Kimura K."/>
            <person name="Takaki Y."/>
            <person name="Yoshida Y."/>
            <person name="Baba S."/>
            <person name="Kobayashi G."/>
            <person name="Nagasaki K."/>
            <person name="Hano T."/>
            <person name="Tomaru Y."/>
        </authorList>
    </citation>
    <scope>NUCLEOTIDE SEQUENCE [LARGE SCALE GENOMIC DNA]</scope>
    <source>
        <strain evidence="3 4">NIES-3715</strain>
    </source>
</reference>
<dbReference type="GO" id="GO:0012505">
    <property type="term" value="C:endomembrane system"/>
    <property type="evidence" value="ECO:0007669"/>
    <property type="project" value="TreeGrafter"/>
</dbReference>
<dbReference type="InterPro" id="IPR002123">
    <property type="entry name" value="Plipid/glycerol_acylTrfase"/>
</dbReference>
<dbReference type="Proteomes" id="UP001054902">
    <property type="component" value="Unassembled WGS sequence"/>
</dbReference>
<keyword evidence="4" id="KW-1185">Reference proteome</keyword>
<protein>
    <recommendedName>
        <fullName evidence="2">Phospholipid/glycerol acyltransferase domain-containing protein</fullName>
    </recommendedName>
</protein>